<evidence type="ECO:0000313" key="13">
    <source>
        <dbReference type="Proteomes" id="UP000318571"/>
    </source>
</evidence>
<dbReference type="InterPro" id="IPR001293">
    <property type="entry name" value="Znf_TRAF"/>
</dbReference>
<organism evidence="12 13">
    <name type="scientific">Tigriopus californicus</name>
    <name type="common">Marine copepod</name>
    <dbReference type="NCBI Taxonomy" id="6832"/>
    <lineage>
        <taxon>Eukaryota</taxon>
        <taxon>Metazoa</taxon>
        <taxon>Ecdysozoa</taxon>
        <taxon>Arthropoda</taxon>
        <taxon>Crustacea</taxon>
        <taxon>Multicrustacea</taxon>
        <taxon>Hexanauplia</taxon>
        <taxon>Copepoda</taxon>
        <taxon>Harpacticoida</taxon>
        <taxon>Harpacticidae</taxon>
        <taxon>Tigriopus</taxon>
    </lineage>
</organism>
<dbReference type="PROSITE" id="PS00028">
    <property type="entry name" value="ZINC_FINGER_C2H2_1"/>
    <property type="match status" value="1"/>
</dbReference>
<feature type="zinc finger region" description="TRAF-type" evidence="7">
    <location>
        <begin position="180"/>
        <end position="232"/>
    </location>
</feature>
<evidence type="ECO:0000256" key="2">
    <source>
        <dbReference type="ARBA" id="ARBA00022490"/>
    </source>
</evidence>
<dbReference type="PROSITE" id="PS50145">
    <property type="entry name" value="ZF_TRAF"/>
    <property type="match status" value="3"/>
</dbReference>
<name>A0A553PPM7_TIGCA</name>
<evidence type="ECO:0000256" key="8">
    <source>
        <dbReference type="SAM" id="MobiDB-lite"/>
    </source>
</evidence>
<feature type="domain" description="C2H2-type" evidence="11">
    <location>
        <begin position="217"/>
        <end position="244"/>
    </location>
</feature>
<evidence type="ECO:0000256" key="5">
    <source>
        <dbReference type="ARBA" id="ARBA00022771"/>
    </source>
</evidence>
<dbReference type="STRING" id="6832.A0A553PPM7"/>
<dbReference type="Pfam" id="PF21355">
    <property type="entry name" value="TRAF-mep_MATH"/>
    <property type="match status" value="1"/>
</dbReference>
<evidence type="ECO:0000313" key="12">
    <source>
        <dbReference type="EMBL" id="TRY79633.1"/>
    </source>
</evidence>
<dbReference type="InterPro" id="IPR008974">
    <property type="entry name" value="TRAF-like"/>
</dbReference>
<feature type="region of interest" description="Disordered" evidence="8">
    <location>
        <begin position="23"/>
        <end position="43"/>
    </location>
</feature>
<sequence length="489" mass="55799">MMSPSYSLPWSCANQEDSAFHEPEYSNEYSNPESYHSYNHGSESCQSSPCPDYEEVDPQFLKKTKGLVYNLASEGIFQCQKNKDGTGINLDNDPITKEKIMQSMIYCIHKDEGCKWSGQLSKLKGHLNTCQKDAVACLNQCGAKIARMMMEDHMLYTCTKRLVPCQYCRKDFTGATIDDHQTQCGFEPVHCENKCGQKIQRNRLKAHQVNTCSKRLVTCQYCTRSFTADTLQSHHKKCHLFPVPCPNRCHVGTLSREDIEPHLAQECEAIVLQACQFREAGCNFRGSRSTLDQHYHESTQVHLDLMCSLVHKQQAHISQLTTQLERAHTNYNGVLLWKIKDLRAKLDEAKSSEGLELVSMPFYTSQCGYKLQASLFLNGNGGGEASHMSVYIKILPGEFDSILKWPFKHTVSFSLLDQNEDRKQACNIVESFIPDPSWPNFQRPSRQPDQLGFGFPKFVPHDMMESRDYIKDDSLYIKIRVDPSRNVAV</sequence>
<dbReference type="InterPro" id="IPR002083">
    <property type="entry name" value="MATH/TRAF_dom"/>
</dbReference>
<dbReference type="Pfam" id="PF02176">
    <property type="entry name" value="zf-TRAF"/>
    <property type="match status" value="2"/>
</dbReference>
<dbReference type="GO" id="GO:0031625">
    <property type="term" value="F:ubiquitin protein ligase binding"/>
    <property type="evidence" value="ECO:0007669"/>
    <property type="project" value="TreeGrafter"/>
</dbReference>
<dbReference type="InterPro" id="IPR012227">
    <property type="entry name" value="TNF_rcpt-assoc_TRAF_met"/>
</dbReference>
<feature type="zinc finger region" description="TRAF-type" evidence="7">
    <location>
        <begin position="233"/>
        <end position="291"/>
    </location>
</feature>
<dbReference type="PANTHER" id="PTHR10131:SF94">
    <property type="entry name" value="TNF RECEPTOR-ASSOCIATED FACTOR 4"/>
    <property type="match status" value="1"/>
</dbReference>
<dbReference type="SMART" id="SM00061">
    <property type="entry name" value="MATH"/>
    <property type="match status" value="1"/>
</dbReference>
<evidence type="ECO:0000256" key="6">
    <source>
        <dbReference type="ARBA" id="ARBA00022833"/>
    </source>
</evidence>
<feature type="domain" description="TRAF-type" evidence="10">
    <location>
        <begin position="180"/>
        <end position="232"/>
    </location>
</feature>
<keyword evidence="6 7" id="KW-0862">Zinc</keyword>
<reference evidence="12 13" key="1">
    <citation type="journal article" date="2018" name="Nat. Ecol. Evol.">
        <title>Genomic signatures of mitonuclear coevolution across populations of Tigriopus californicus.</title>
        <authorList>
            <person name="Barreto F.S."/>
            <person name="Watson E.T."/>
            <person name="Lima T.G."/>
            <person name="Willett C.S."/>
            <person name="Edmands S."/>
            <person name="Li W."/>
            <person name="Burton R.S."/>
        </authorList>
    </citation>
    <scope>NUCLEOTIDE SEQUENCE [LARGE SCALE GENOMIC DNA]</scope>
    <source>
        <strain evidence="12 13">San Diego</strain>
    </source>
</reference>
<dbReference type="Gene3D" id="3.30.40.10">
    <property type="entry name" value="Zinc/RING finger domain, C3HC4 (zinc finger)"/>
    <property type="match status" value="3"/>
</dbReference>
<dbReference type="InterPro" id="IPR013087">
    <property type="entry name" value="Znf_C2H2_type"/>
</dbReference>
<dbReference type="PROSITE" id="PS50157">
    <property type="entry name" value="ZINC_FINGER_C2H2_2"/>
    <property type="match status" value="1"/>
</dbReference>
<feature type="domain" description="MATH" evidence="9">
    <location>
        <begin position="332"/>
        <end position="481"/>
    </location>
</feature>
<dbReference type="GO" id="GO:0008270">
    <property type="term" value="F:zinc ion binding"/>
    <property type="evidence" value="ECO:0007669"/>
    <property type="project" value="UniProtKB-KW"/>
</dbReference>
<evidence type="ECO:0008006" key="14">
    <source>
        <dbReference type="Google" id="ProtNLM"/>
    </source>
</evidence>
<keyword evidence="5 7" id="KW-0863">Zinc-finger</keyword>
<dbReference type="OMA" id="HSNCATS"/>
<evidence type="ECO:0000256" key="7">
    <source>
        <dbReference type="PROSITE-ProRule" id="PRU00207"/>
    </source>
</evidence>
<dbReference type="FunFam" id="3.30.40.10:FF:000121">
    <property type="entry name" value="TNF receptor-associated factor"/>
    <property type="match status" value="2"/>
</dbReference>
<dbReference type="GO" id="GO:0042981">
    <property type="term" value="P:regulation of apoptotic process"/>
    <property type="evidence" value="ECO:0007669"/>
    <property type="project" value="InterPro"/>
</dbReference>
<dbReference type="PANTHER" id="PTHR10131">
    <property type="entry name" value="TNF RECEPTOR ASSOCIATED FACTOR"/>
    <property type="match status" value="1"/>
</dbReference>
<dbReference type="PIRSF" id="PIRSF015614">
    <property type="entry name" value="TRAF"/>
    <property type="match status" value="1"/>
</dbReference>
<dbReference type="OrthoDB" id="5574452at2759"/>
<feature type="zinc finger region" description="TRAF-type" evidence="7">
    <location>
        <begin position="126"/>
        <end position="177"/>
    </location>
</feature>
<feature type="domain" description="TRAF-type" evidence="10">
    <location>
        <begin position="126"/>
        <end position="177"/>
    </location>
</feature>
<dbReference type="GO" id="GO:0005164">
    <property type="term" value="F:tumor necrosis factor receptor binding"/>
    <property type="evidence" value="ECO:0007669"/>
    <property type="project" value="TreeGrafter"/>
</dbReference>
<keyword evidence="2" id="KW-0963">Cytoplasm</keyword>
<evidence type="ECO:0000256" key="1">
    <source>
        <dbReference type="ARBA" id="ARBA00004496"/>
    </source>
</evidence>
<evidence type="ECO:0000256" key="4">
    <source>
        <dbReference type="ARBA" id="ARBA00022737"/>
    </source>
</evidence>
<gene>
    <name evidence="12" type="ORF">TCAL_12385</name>
</gene>
<dbReference type="GO" id="GO:0007165">
    <property type="term" value="P:signal transduction"/>
    <property type="evidence" value="ECO:0007669"/>
    <property type="project" value="InterPro"/>
</dbReference>
<dbReference type="SUPFAM" id="SSF49599">
    <property type="entry name" value="TRAF domain-like"/>
    <property type="match status" value="4"/>
</dbReference>
<keyword evidence="4" id="KW-0677">Repeat</keyword>
<feature type="compositionally biased region" description="Polar residues" evidence="8">
    <location>
        <begin position="27"/>
        <end position="43"/>
    </location>
</feature>
<dbReference type="Gene3D" id="2.60.210.10">
    <property type="entry name" value="Apoptosis, Tumor Necrosis Factor Receptor Associated Protein 2, Chain A"/>
    <property type="match status" value="1"/>
</dbReference>
<dbReference type="AlphaFoldDB" id="A0A553PPM7"/>
<keyword evidence="13" id="KW-1185">Reference proteome</keyword>
<dbReference type="GO" id="GO:0043122">
    <property type="term" value="P:regulation of canonical NF-kappaB signal transduction"/>
    <property type="evidence" value="ECO:0007669"/>
    <property type="project" value="TreeGrafter"/>
</dbReference>
<dbReference type="InterPro" id="IPR013083">
    <property type="entry name" value="Znf_RING/FYVE/PHD"/>
</dbReference>
<proteinExistence type="predicted"/>
<accession>A0A553PPM7</accession>
<dbReference type="PROSITE" id="PS50144">
    <property type="entry name" value="MATH"/>
    <property type="match status" value="1"/>
</dbReference>
<feature type="domain" description="TRAF-type" evidence="10">
    <location>
        <begin position="233"/>
        <end position="291"/>
    </location>
</feature>
<keyword evidence="3 7" id="KW-0479">Metal-binding</keyword>
<evidence type="ECO:0000256" key="3">
    <source>
        <dbReference type="ARBA" id="ARBA00022723"/>
    </source>
</evidence>
<comment type="subcellular location">
    <subcellularLocation>
        <location evidence="1">Cytoplasm</location>
    </subcellularLocation>
</comment>
<dbReference type="FunFam" id="2.60.210.10:FF:000007">
    <property type="entry name" value="TNF receptor-associated factor"/>
    <property type="match status" value="1"/>
</dbReference>
<evidence type="ECO:0000259" key="9">
    <source>
        <dbReference type="PROSITE" id="PS50144"/>
    </source>
</evidence>
<dbReference type="Proteomes" id="UP000318571">
    <property type="component" value="Chromosome 6"/>
</dbReference>
<evidence type="ECO:0000259" key="11">
    <source>
        <dbReference type="PROSITE" id="PS50157"/>
    </source>
</evidence>
<dbReference type="GO" id="GO:0005737">
    <property type="term" value="C:cytoplasm"/>
    <property type="evidence" value="ECO:0007669"/>
    <property type="project" value="UniProtKB-SubCell"/>
</dbReference>
<comment type="caution">
    <text evidence="12">The sequence shown here is derived from an EMBL/GenBank/DDBJ whole genome shotgun (WGS) entry which is preliminary data.</text>
</comment>
<dbReference type="FunFam" id="3.30.40.10:FF:000169">
    <property type="entry name" value="TNF receptor-associated factor"/>
    <property type="match status" value="1"/>
</dbReference>
<dbReference type="InterPro" id="IPR049342">
    <property type="entry name" value="TRAF1-6_MATH_dom"/>
</dbReference>
<dbReference type="EMBL" id="VCGU01000002">
    <property type="protein sequence ID" value="TRY79633.1"/>
    <property type="molecule type" value="Genomic_DNA"/>
</dbReference>
<evidence type="ECO:0000259" key="10">
    <source>
        <dbReference type="PROSITE" id="PS50145"/>
    </source>
</evidence>
<protein>
    <recommendedName>
        <fullName evidence="14">TNF receptor-associated factor 4</fullName>
    </recommendedName>
</protein>